<dbReference type="OrthoDB" id="9783091at2"/>
<keyword evidence="5 9" id="KW-0812">Transmembrane</keyword>
<dbReference type="Pfam" id="PF03799">
    <property type="entry name" value="FtsQ_DivIB_C"/>
    <property type="match status" value="1"/>
</dbReference>
<keyword evidence="7 9" id="KW-0472">Membrane</keyword>
<dbReference type="InterPro" id="IPR026579">
    <property type="entry name" value="FtsQ"/>
</dbReference>
<feature type="region of interest" description="Disordered" evidence="10">
    <location>
        <begin position="1"/>
        <end position="29"/>
    </location>
</feature>
<dbReference type="GO" id="GO:0005886">
    <property type="term" value="C:plasma membrane"/>
    <property type="evidence" value="ECO:0007669"/>
    <property type="project" value="UniProtKB-SubCell"/>
</dbReference>
<evidence type="ECO:0000256" key="8">
    <source>
        <dbReference type="ARBA" id="ARBA00023306"/>
    </source>
</evidence>
<organism evidence="12 13">
    <name type="scientific">Alteriqipengyuania halimionae</name>
    <dbReference type="NCBI Taxonomy" id="1926630"/>
    <lineage>
        <taxon>Bacteria</taxon>
        <taxon>Pseudomonadati</taxon>
        <taxon>Pseudomonadota</taxon>
        <taxon>Alphaproteobacteria</taxon>
        <taxon>Sphingomonadales</taxon>
        <taxon>Erythrobacteraceae</taxon>
        <taxon>Alteriqipengyuania</taxon>
    </lineage>
</organism>
<dbReference type="RefSeq" id="WP_160616761.1">
    <property type="nucleotide sequence ID" value="NZ_WTYR01000001.1"/>
</dbReference>
<protein>
    <recommendedName>
        <fullName evidence="9">Cell division protein FtsQ</fullName>
    </recommendedName>
</protein>
<dbReference type="GO" id="GO:0043093">
    <property type="term" value="P:FtsZ-dependent cytokinesis"/>
    <property type="evidence" value="ECO:0007669"/>
    <property type="project" value="UniProtKB-UniRule"/>
</dbReference>
<reference evidence="12 13" key="1">
    <citation type="submission" date="2019-12" db="EMBL/GenBank/DDBJ databases">
        <title>Genomic-based taxomic classification of the family Erythrobacteraceae.</title>
        <authorList>
            <person name="Xu L."/>
        </authorList>
    </citation>
    <scope>NUCLEOTIDE SEQUENCE [LARGE SCALE GENOMIC DNA]</scope>
    <source>
        <strain evidence="12 13">LMG 29519</strain>
    </source>
</reference>
<dbReference type="PROSITE" id="PS51779">
    <property type="entry name" value="POTRA"/>
    <property type="match status" value="1"/>
</dbReference>
<dbReference type="InterPro" id="IPR034746">
    <property type="entry name" value="POTRA"/>
</dbReference>
<keyword evidence="3 9" id="KW-0997">Cell inner membrane</keyword>
<comment type="subcellular location">
    <subcellularLocation>
        <location evidence="9">Cell inner membrane</location>
        <topology evidence="9">Single-pass type II membrane protein</topology>
    </subcellularLocation>
    <subcellularLocation>
        <location evidence="1">Membrane</location>
    </subcellularLocation>
    <text evidence="9">Localizes to the division septum.</text>
</comment>
<dbReference type="HAMAP" id="MF_00911">
    <property type="entry name" value="FtsQ_subfam"/>
    <property type="match status" value="1"/>
</dbReference>
<evidence type="ECO:0000256" key="9">
    <source>
        <dbReference type="HAMAP-Rule" id="MF_00911"/>
    </source>
</evidence>
<dbReference type="GO" id="GO:0032153">
    <property type="term" value="C:cell division site"/>
    <property type="evidence" value="ECO:0007669"/>
    <property type="project" value="UniProtKB-UniRule"/>
</dbReference>
<keyword evidence="8 9" id="KW-0131">Cell cycle</keyword>
<feature type="domain" description="POTRA" evidence="11">
    <location>
        <begin position="91"/>
        <end position="159"/>
    </location>
</feature>
<evidence type="ECO:0000256" key="4">
    <source>
        <dbReference type="ARBA" id="ARBA00022618"/>
    </source>
</evidence>
<evidence type="ECO:0000256" key="10">
    <source>
        <dbReference type="SAM" id="MobiDB-lite"/>
    </source>
</evidence>
<dbReference type="PANTHER" id="PTHR35851">
    <property type="entry name" value="CELL DIVISION PROTEIN FTSQ"/>
    <property type="match status" value="1"/>
</dbReference>
<accession>A0A6I4U6T8</accession>
<evidence type="ECO:0000313" key="13">
    <source>
        <dbReference type="Proteomes" id="UP000429229"/>
    </source>
</evidence>
<keyword evidence="6 9" id="KW-1133">Transmembrane helix</keyword>
<dbReference type="Pfam" id="PF08478">
    <property type="entry name" value="POTRA_1"/>
    <property type="match status" value="1"/>
</dbReference>
<evidence type="ECO:0000259" key="11">
    <source>
        <dbReference type="PROSITE" id="PS51779"/>
    </source>
</evidence>
<keyword evidence="4 9" id="KW-0132">Cell division</keyword>
<keyword evidence="2 9" id="KW-1003">Cell membrane</keyword>
<evidence type="ECO:0000256" key="2">
    <source>
        <dbReference type="ARBA" id="ARBA00022475"/>
    </source>
</evidence>
<gene>
    <name evidence="9" type="primary">ftsQ</name>
    <name evidence="12" type="ORF">GRI68_08005</name>
</gene>
<comment type="caution">
    <text evidence="12">The sequence shown here is derived from an EMBL/GenBank/DDBJ whole genome shotgun (WGS) entry which is preliminary data.</text>
</comment>
<dbReference type="InterPro" id="IPR013685">
    <property type="entry name" value="POTRA_FtsQ_type"/>
</dbReference>
<dbReference type="InterPro" id="IPR005548">
    <property type="entry name" value="Cell_div_FtsQ/DivIB_C"/>
</dbReference>
<dbReference type="Proteomes" id="UP000429229">
    <property type="component" value="Unassembled WGS sequence"/>
</dbReference>
<comment type="function">
    <text evidence="9">Essential cell division protein.</text>
</comment>
<evidence type="ECO:0000256" key="3">
    <source>
        <dbReference type="ARBA" id="ARBA00022519"/>
    </source>
</evidence>
<comment type="similarity">
    <text evidence="9">Belongs to the FtsQ/DivIB family. FtsQ subfamily.</text>
</comment>
<keyword evidence="13" id="KW-1185">Reference proteome</keyword>
<evidence type="ECO:0000256" key="5">
    <source>
        <dbReference type="ARBA" id="ARBA00022692"/>
    </source>
</evidence>
<dbReference type="Gene3D" id="3.10.20.310">
    <property type="entry name" value="membrane protein fhac"/>
    <property type="match status" value="1"/>
</dbReference>
<proteinExistence type="inferred from homology"/>
<dbReference type="AlphaFoldDB" id="A0A6I4U6T8"/>
<name>A0A6I4U6T8_9SPHN</name>
<evidence type="ECO:0000256" key="6">
    <source>
        <dbReference type="ARBA" id="ARBA00022989"/>
    </source>
</evidence>
<dbReference type="EMBL" id="WTYR01000001">
    <property type="protein sequence ID" value="MXP10121.1"/>
    <property type="molecule type" value="Genomic_DNA"/>
</dbReference>
<dbReference type="GO" id="GO:0090529">
    <property type="term" value="P:cell septum assembly"/>
    <property type="evidence" value="ECO:0007669"/>
    <property type="project" value="InterPro"/>
</dbReference>
<sequence length="304" mass="33494">MARVKRKATPARTTARRKNTRAKATAAKKKGASALDQAMGAIPLSQKQWQGVFAAFIIAVGLFLVWTVAVAAGVPTMLRHQVAVVANDAGFEVVRVDVRGTEHLNKRRVYDRVLDIEQRALPLVDLDLLRDDLLTLPWVSDARVSRQLPDTIVVDIVEREPVAVLRKADRLVLVDREGSELDVIGREGAEDYLVLAGAGAPERIQPLERLLKSAPALRPQIAEAEWIGNRRWNIHFKTGQVLALPEGDRRASEALIKFAQLDGRTRLLGGKATSFDMRNPPRIYMTDPGRSKREVSGVGTGAPE</sequence>
<evidence type="ECO:0000256" key="1">
    <source>
        <dbReference type="ARBA" id="ARBA00004370"/>
    </source>
</evidence>
<evidence type="ECO:0000313" key="12">
    <source>
        <dbReference type="EMBL" id="MXP10121.1"/>
    </source>
</evidence>
<feature type="transmembrane region" description="Helical" evidence="9">
    <location>
        <begin position="52"/>
        <end position="74"/>
    </location>
</feature>
<dbReference type="PANTHER" id="PTHR35851:SF1">
    <property type="entry name" value="CELL DIVISION PROTEIN FTSQ"/>
    <property type="match status" value="1"/>
</dbReference>
<evidence type="ECO:0000256" key="7">
    <source>
        <dbReference type="ARBA" id="ARBA00023136"/>
    </source>
</evidence>